<keyword evidence="3" id="KW-1185">Reference proteome</keyword>
<dbReference type="AlphaFoldDB" id="A0A1I7KSI5"/>
<protein>
    <submittedName>
        <fullName evidence="2">Uncharacterized protein</fullName>
    </submittedName>
</protein>
<gene>
    <name evidence="2" type="ORF">SAMN04487941_4054</name>
</gene>
<accession>A0A1I7KSI5</accession>
<dbReference type="RefSeq" id="WP_068839113.1">
    <property type="nucleotide sequence ID" value="NZ_BMXC01000007.1"/>
</dbReference>
<evidence type="ECO:0000313" key="3">
    <source>
        <dbReference type="Proteomes" id="UP000182491"/>
    </source>
</evidence>
<feature type="region of interest" description="Disordered" evidence="1">
    <location>
        <begin position="91"/>
        <end position="110"/>
    </location>
</feature>
<feature type="compositionally biased region" description="Polar residues" evidence="1">
    <location>
        <begin position="118"/>
        <end position="148"/>
    </location>
</feature>
<dbReference type="EMBL" id="FPCA01000008">
    <property type="protein sequence ID" value="SFV00423.1"/>
    <property type="molecule type" value="Genomic_DNA"/>
</dbReference>
<name>A0A1I7KSI5_9BACT</name>
<organism evidence="2 3">
    <name type="scientific">Pontibacter akesuensis</name>
    <dbReference type="NCBI Taxonomy" id="388950"/>
    <lineage>
        <taxon>Bacteria</taxon>
        <taxon>Pseudomonadati</taxon>
        <taxon>Bacteroidota</taxon>
        <taxon>Cytophagia</taxon>
        <taxon>Cytophagales</taxon>
        <taxon>Hymenobacteraceae</taxon>
        <taxon>Pontibacter</taxon>
    </lineage>
</organism>
<feature type="compositionally biased region" description="Polar residues" evidence="1">
    <location>
        <begin position="92"/>
        <end position="108"/>
    </location>
</feature>
<reference evidence="3" key="1">
    <citation type="submission" date="2016-10" db="EMBL/GenBank/DDBJ databases">
        <authorList>
            <person name="Varghese N."/>
        </authorList>
    </citation>
    <scope>NUCLEOTIDE SEQUENCE [LARGE SCALE GENOMIC DNA]</scope>
    <source>
        <strain evidence="3">DSM 18820</strain>
    </source>
</reference>
<proteinExistence type="predicted"/>
<sequence length="200" mass="24303">MNRQDRGYYEYGPYEGYSRNDEHYHSARNLTNEFERDFQRDRGHWDENRDRARHSYHEGDMGDAYERYRRQGHGILNESSPRWNEREHDRYQANTYSNNRNRDNSSFWDSPRRDENWLNSDLNNNRGYNETRQDYGTSHRYNAYNRSNYRGAGDSRDTYSGSGGDDRRSRFGGGYYGSDRNSSTNWGDDDRRRYQTDRYY</sequence>
<evidence type="ECO:0000256" key="1">
    <source>
        <dbReference type="SAM" id="MobiDB-lite"/>
    </source>
</evidence>
<dbReference type="OrthoDB" id="853604at2"/>
<dbReference type="Proteomes" id="UP000182491">
    <property type="component" value="Unassembled WGS sequence"/>
</dbReference>
<feature type="region of interest" description="Disordered" evidence="1">
    <location>
        <begin position="118"/>
        <end position="190"/>
    </location>
</feature>
<evidence type="ECO:0000313" key="2">
    <source>
        <dbReference type="EMBL" id="SFV00423.1"/>
    </source>
</evidence>